<gene>
    <name evidence="1" type="ORF">EHQ49_05545</name>
</gene>
<dbReference type="OrthoDB" id="5556891at2"/>
<evidence type="ECO:0008006" key="3">
    <source>
        <dbReference type="Google" id="ProtNLM"/>
    </source>
</evidence>
<proteinExistence type="predicted"/>
<dbReference type="Proteomes" id="UP000298125">
    <property type="component" value="Unassembled WGS sequence"/>
</dbReference>
<reference evidence="1" key="1">
    <citation type="journal article" date="2019" name="PLoS Negl. Trop. Dis.">
        <title>Revisiting the worldwide diversity of Leptospira species in the environment.</title>
        <authorList>
            <person name="Vincent A.T."/>
            <person name="Schiettekatte O."/>
            <person name="Bourhy P."/>
            <person name="Veyrier F.J."/>
            <person name="Picardeau M."/>
        </authorList>
    </citation>
    <scope>NUCLEOTIDE SEQUENCE [LARGE SCALE GENOMIC DNA]</scope>
    <source>
        <strain evidence="1">201702692</strain>
    </source>
</reference>
<dbReference type="AlphaFoldDB" id="A0A4R9JKN0"/>
<sequence>MRFGDRVYHLQYSFEDKIFHIVRETWEDFRFQYGVVQNRNIEFYEWELSDPTKRLLRQKWNELYLVQETHIQNQKKLEQEWETSLTSVRDEKSTLPISGFGYFTNISDPDSPIPNLFSFSKEEKDILERSILEWKEVNHSNQLTTEGESLPKTDSPYRLIHSIQTDTERLTVAEKRSFVRMFLLDPVLLYEPAFLRLDGSAFHLSEPEIKIWKGYLTRLVQDLRSCVLDNGCNDWEEMTLLLRILYTNKSIAEKTIIFPKKNLDGFQYFPSIDLPDSVFSTKQKEYELLFQSKKKIFVSGYHSIQFFNWESFLIRYQGFLESGSAPEGIEFNWVGQNPYKKQFENRDRLEETEIQKKQKNFESYTKGIQNLYSYHLTHQNCTSELFRYMNEMFPEGRIGNETIWNPLSSGMMSFNFIPAVAAWKLESNPGTKQKNIYPSYRNLKRKKITGYIEKHFKDGFVPTSKIYKPNPIDHPFLFFTEETIWNRPLLGLVNTVFGIGYTGVGIFSAPFDKGSRFSKGTESVFYSLPELVFFNIRKGHFPFIAAEEIPEEYYTKESL</sequence>
<comment type="caution">
    <text evidence="1">The sequence shown here is derived from an EMBL/GenBank/DDBJ whole genome shotgun (WGS) entry which is preliminary data.</text>
</comment>
<name>A0A4R9JKN0_9LEPT</name>
<dbReference type="EMBL" id="RQGA01000003">
    <property type="protein sequence ID" value="TGL45260.1"/>
    <property type="molecule type" value="Genomic_DNA"/>
</dbReference>
<keyword evidence="2" id="KW-1185">Reference proteome</keyword>
<evidence type="ECO:0000313" key="2">
    <source>
        <dbReference type="Proteomes" id="UP000298125"/>
    </source>
</evidence>
<protein>
    <recommendedName>
        <fullName evidence="3">DUF4105 domain-containing protein</fullName>
    </recommendedName>
</protein>
<accession>A0A4R9JKN0</accession>
<evidence type="ECO:0000313" key="1">
    <source>
        <dbReference type="EMBL" id="TGL45260.1"/>
    </source>
</evidence>
<organism evidence="1 2">
    <name type="scientific">Leptospira perdikensis</name>
    <dbReference type="NCBI Taxonomy" id="2484948"/>
    <lineage>
        <taxon>Bacteria</taxon>
        <taxon>Pseudomonadati</taxon>
        <taxon>Spirochaetota</taxon>
        <taxon>Spirochaetia</taxon>
        <taxon>Leptospirales</taxon>
        <taxon>Leptospiraceae</taxon>
        <taxon>Leptospira</taxon>
    </lineage>
</organism>